<dbReference type="AlphaFoldDB" id="A0A2S6IVI2"/>
<dbReference type="OrthoDB" id="5183920at2"/>
<accession>A0A2S6IVI2</accession>
<proteinExistence type="predicted"/>
<dbReference type="Proteomes" id="UP000239485">
    <property type="component" value="Unassembled WGS sequence"/>
</dbReference>
<name>A0A2S6IVI2_9ACTN</name>
<keyword evidence="2" id="KW-1185">Reference proteome</keyword>
<organism evidence="1 2">
    <name type="scientific">Kineococcus xinjiangensis</name>
    <dbReference type="NCBI Taxonomy" id="512762"/>
    <lineage>
        <taxon>Bacteria</taxon>
        <taxon>Bacillati</taxon>
        <taxon>Actinomycetota</taxon>
        <taxon>Actinomycetes</taxon>
        <taxon>Kineosporiales</taxon>
        <taxon>Kineosporiaceae</taxon>
        <taxon>Kineococcus</taxon>
    </lineage>
</organism>
<evidence type="ECO:0000313" key="2">
    <source>
        <dbReference type="Proteomes" id="UP000239485"/>
    </source>
</evidence>
<protein>
    <submittedName>
        <fullName evidence="1">Uncharacterized protein</fullName>
    </submittedName>
</protein>
<sequence>MAHDPGSALPPAAKALADAITASVRAAEAGDTPRYAEAVARLATAEPEHVRLLLGSVVRSLLEELHPDGIDADDLREAVHRCARGTATWTPAPPEVDPYALVVLLAGALGVHPDTPSPAADEEESWPAPRPVPPAAVAFLAPLLLADLLSRSRRRLAPALGAAFAEIARAERMEMP</sequence>
<dbReference type="RefSeq" id="WP_104430801.1">
    <property type="nucleotide sequence ID" value="NZ_PTJD01000001.1"/>
</dbReference>
<gene>
    <name evidence="1" type="ORF">CLV92_10153</name>
</gene>
<comment type="caution">
    <text evidence="1">The sequence shown here is derived from an EMBL/GenBank/DDBJ whole genome shotgun (WGS) entry which is preliminary data.</text>
</comment>
<reference evidence="1 2" key="1">
    <citation type="submission" date="2018-02" db="EMBL/GenBank/DDBJ databases">
        <title>Genomic Encyclopedia of Archaeal and Bacterial Type Strains, Phase II (KMG-II): from individual species to whole genera.</title>
        <authorList>
            <person name="Goeker M."/>
        </authorList>
    </citation>
    <scope>NUCLEOTIDE SEQUENCE [LARGE SCALE GENOMIC DNA]</scope>
    <source>
        <strain evidence="1 2">DSM 22857</strain>
    </source>
</reference>
<dbReference type="EMBL" id="PTJD01000001">
    <property type="protein sequence ID" value="PPK98358.1"/>
    <property type="molecule type" value="Genomic_DNA"/>
</dbReference>
<evidence type="ECO:0000313" key="1">
    <source>
        <dbReference type="EMBL" id="PPK98358.1"/>
    </source>
</evidence>